<evidence type="ECO:0008006" key="4">
    <source>
        <dbReference type="Google" id="ProtNLM"/>
    </source>
</evidence>
<organism evidence="2 3">
    <name type="scientific">Streptococcus agalactiae LMG 14747</name>
    <dbReference type="NCBI Taxonomy" id="1154860"/>
    <lineage>
        <taxon>Bacteria</taxon>
        <taxon>Bacillati</taxon>
        <taxon>Bacillota</taxon>
        <taxon>Bacilli</taxon>
        <taxon>Lactobacillales</taxon>
        <taxon>Streptococcaceae</taxon>
        <taxon>Streptococcus</taxon>
    </lineage>
</organism>
<dbReference type="AlphaFoldDB" id="V6YZW4"/>
<dbReference type="EMBL" id="ANQC01000032">
    <property type="protein sequence ID" value="ESV54048.1"/>
    <property type="molecule type" value="Genomic_DNA"/>
</dbReference>
<evidence type="ECO:0000256" key="1">
    <source>
        <dbReference type="SAM" id="MobiDB-lite"/>
    </source>
</evidence>
<feature type="compositionally biased region" description="Low complexity" evidence="1">
    <location>
        <begin position="56"/>
        <end position="66"/>
    </location>
</feature>
<feature type="region of interest" description="Disordered" evidence="1">
    <location>
        <begin position="39"/>
        <end position="66"/>
    </location>
</feature>
<dbReference type="Proteomes" id="UP000018482">
    <property type="component" value="Unassembled WGS sequence"/>
</dbReference>
<comment type="caution">
    <text evidence="2">The sequence shown here is derived from an EMBL/GenBank/DDBJ whole genome shotgun (WGS) entry which is preliminary data.</text>
</comment>
<proteinExistence type="predicted"/>
<evidence type="ECO:0000313" key="3">
    <source>
        <dbReference type="Proteomes" id="UP000018482"/>
    </source>
</evidence>
<accession>V6YZW4</accession>
<sequence>MLYVDDVVAEKAFWQAAGFIIVSESQVTDFETFDMKNHAQHKRQRRLPSMIKHSSNKYGSYSQSSF</sequence>
<evidence type="ECO:0000313" key="2">
    <source>
        <dbReference type="EMBL" id="ESV54048.1"/>
    </source>
</evidence>
<reference evidence="2 3" key="1">
    <citation type="submission" date="2013-05" db="EMBL/GenBank/DDBJ databases">
        <authorList>
            <person name="Richards V.P."/>
            <person name="Durkin S.A.S."/>
            <person name="Kim M."/>
            <person name="Pavinski Bitar P.D."/>
            <person name="Stanhope M.J."/>
            <person name="Town C.D."/>
            <person name="Venter J.C."/>
        </authorList>
    </citation>
    <scope>NUCLEOTIDE SEQUENCE [LARGE SCALE GENOMIC DNA]</scope>
    <source>
        <strain evidence="2 3">LMG 14747</strain>
    </source>
</reference>
<gene>
    <name evidence="2" type="ORF">SAG0136_01970</name>
</gene>
<name>V6YZW4_STRAG</name>
<protein>
    <recommendedName>
        <fullName evidence="4">Glyoxalase</fullName>
    </recommendedName>
</protein>